<dbReference type="GO" id="GO:0020037">
    <property type="term" value="F:heme binding"/>
    <property type="evidence" value="ECO:0007669"/>
    <property type="project" value="InterPro"/>
</dbReference>
<evidence type="ECO:0008006" key="2">
    <source>
        <dbReference type="Google" id="ProtNLM"/>
    </source>
</evidence>
<name>A0A380TCX0_9ZZZZ</name>
<dbReference type="GO" id="GO:0009055">
    <property type="term" value="F:electron transfer activity"/>
    <property type="evidence" value="ECO:0007669"/>
    <property type="project" value="InterPro"/>
</dbReference>
<dbReference type="Gene3D" id="1.10.760.10">
    <property type="entry name" value="Cytochrome c-like domain"/>
    <property type="match status" value="1"/>
</dbReference>
<organism evidence="1">
    <name type="scientific">metagenome</name>
    <dbReference type="NCBI Taxonomy" id="256318"/>
    <lineage>
        <taxon>unclassified sequences</taxon>
        <taxon>metagenomes</taxon>
    </lineage>
</organism>
<evidence type="ECO:0000313" key="1">
    <source>
        <dbReference type="EMBL" id="SUS06136.1"/>
    </source>
</evidence>
<reference evidence="1" key="1">
    <citation type="submission" date="2018-07" db="EMBL/GenBank/DDBJ databases">
        <authorList>
            <person name="Quirk P.G."/>
            <person name="Krulwich T.A."/>
        </authorList>
    </citation>
    <scope>NUCLEOTIDE SEQUENCE</scope>
</reference>
<dbReference type="InterPro" id="IPR036909">
    <property type="entry name" value="Cyt_c-like_dom_sf"/>
</dbReference>
<dbReference type="EMBL" id="UIDG01000162">
    <property type="protein sequence ID" value="SUS06136.1"/>
    <property type="molecule type" value="Genomic_DNA"/>
</dbReference>
<protein>
    <recommendedName>
        <fullName evidence="2">Cytochrome c domain-containing protein</fullName>
    </recommendedName>
</protein>
<sequence length="136" mass="14496">MPMRAKVRPLPLVLGLVLAAAAGFAAAHVVRPVAGADAPAAASQAATETLKPAHIVNPGPATKAYDRKLEFAVFNKNCTQCHVSVADPERPGKTRDEWYRIVNLMEGHGLVVSQEEADMIVDLLFKLRAGVEDEAG</sequence>
<gene>
    <name evidence="1" type="ORF">DF3PB_2440008</name>
</gene>
<proteinExistence type="predicted"/>
<accession>A0A380TCX0</accession>
<dbReference type="AlphaFoldDB" id="A0A380TCX0"/>